<dbReference type="AlphaFoldDB" id="A0A1I3AXE6"/>
<evidence type="ECO:0008006" key="3">
    <source>
        <dbReference type="Google" id="ProtNLM"/>
    </source>
</evidence>
<name>A0A1I3AXE6_9LACT</name>
<dbReference type="Proteomes" id="UP000198668">
    <property type="component" value="Unassembled WGS sequence"/>
</dbReference>
<evidence type="ECO:0000313" key="2">
    <source>
        <dbReference type="Proteomes" id="UP000198668"/>
    </source>
</evidence>
<sequence>MKKNFLVVISGCILLFVLLGVLTMTQKKDGVQQTVEQNYVNEKGLIRTYGKAQHVEVLSESIGQYMAYLLLIKDEKTFQEQSELLQEHFLVKKKEDVFIKWQLGATVSTNASIDDLRIIRTLKEGSRIFHQPEYAELAQKLEKSLIDHQLTNGILTDFYDWELGEESREVHLSYIDFAAFKEMPAIDETKYVQMLQGAVEEQTPFFKEVWQIETQTFAPASEKEVNLIDQLLIAIQYVKGKKEKPAAFDQWLKNEWQTQQKIFGQYQRNHIVPNVSYESSAVYALAVQYFLATGEESFAEEIEHTLLEQPPFDVAHDYGSVHFFDYILAQTAAEQMKQR</sequence>
<accession>A0A1I3AXE6</accession>
<reference evidence="1 2" key="1">
    <citation type="submission" date="2016-10" db="EMBL/GenBank/DDBJ databases">
        <authorList>
            <person name="de Groot N.N."/>
        </authorList>
    </citation>
    <scope>NUCLEOTIDE SEQUENCE [LARGE SCALE GENOMIC DNA]</scope>
    <source>
        <strain evidence="1 2">DSM 27630</strain>
    </source>
</reference>
<dbReference type="InterPro" id="IPR012341">
    <property type="entry name" value="6hp_glycosidase-like_sf"/>
</dbReference>
<evidence type="ECO:0000313" key="1">
    <source>
        <dbReference type="EMBL" id="SFH54476.1"/>
    </source>
</evidence>
<dbReference type="EMBL" id="FOQE01000002">
    <property type="protein sequence ID" value="SFH54476.1"/>
    <property type="molecule type" value="Genomic_DNA"/>
</dbReference>
<gene>
    <name evidence="1" type="ORF">SAMN04489868_10273</name>
</gene>
<dbReference type="Gene3D" id="1.50.10.10">
    <property type="match status" value="1"/>
</dbReference>
<dbReference type="SUPFAM" id="SSF48208">
    <property type="entry name" value="Six-hairpin glycosidases"/>
    <property type="match status" value="1"/>
</dbReference>
<dbReference type="InterPro" id="IPR008928">
    <property type="entry name" value="6-hairpin_glycosidase_sf"/>
</dbReference>
<protein>
    <recommendedName>
        <fullName evidence="3">Glycosyl hydrolases family 8</fullName>
    </recommendedName>
</protein>
<organism evidence="1 2">
    <name type="scientific">Pisciglobus halotolerans</name>
    <dbReference type="NCBI Taxonomy" id="745365"/>
    <lineage>
        <taxon>Bacteria</taxon>
        <taxon>Bacillati</taxon>
        <taxon>Bacillota</taxon>
        <taxon>Bacilli</taxon>
        <taxon>Lactobacillales</taxon>
        <taxon>Carnobacteriaceae</taxon>
    </lineage>
</organism>
<keyword evidence="2" id="KW-1185">Reference proteome</keyword>
<dbReference type="GO" id="GO:0005975">
    <property type="term" value="P:carbohydrate metabolic process"/>
    <property type="evidence" value="ECO:0007669"/>
    <property type="project" value="InterPro"/>
</dbReference>
<proteinExistence type="predicted"/>